<evidence type="ECO:0000256" key="5">
    <source>
        <dbReference type="ARBA" id="ARBA00022475"/>
    </source>
</evidence>
<dbReference type="AlphaFoldDB" id="A0A506UQ65"/>
<feature type="domain" description="Membrane insertase YidC N-terminal" evidence="16">
    <location>
        <begin position="89"/>
        <end position="366"/>
    </location>
</feature>
<dbReference type="GO" id="GO:0032977">
    <property type="term" value="F:membrane insertase activity"/>
    <property type="evidence" value="ECO:0007669"/>
    <property type="project" value="InterPro"/>
</dbReference>
<dbReference type="InterPro" id="IPR038221">
    <property type="entry name" value="YidC_periplasmic_sf"/>
</dbReference>
<feature type="transmembrane region" description="Helical" evidence="13">
    <location>
        <begin position="370"/>
        <end position="393"/>
    </location>
</feature>
<dbReference type="GO" id="GO:0015031">
    <property type="term" value="P:protein transport"/>
    <property type="evidence" value="ECO:0007669"/>
    <property type="project" value="UniProtKB-KW"/>
</dbReference>
<feature type="region of interest" description="Disordered" evidence="14">
    <location>
        <begin position="586"/>
        <end position="615"/>
    </location>
</feature>
<evidence type="ECO:0000256" key="11">
    <source>
        <dbReference type="ARBA" id="ARBA00033245"/>
    </source>
</evidence>
<evidence type="ECO:0000256" key="12">
    <source>
        <dbReference type="ARBA" id="ARBA00033342"/>
    </source>
</evidence>
<keyword evidence="4 13" id="KW-0813">Transport</keyword>
<feature type="transmembrane region" description="Helical" evidence="13">
    <location>
        <begin position="441"/>
        <end position="464"/>
    </location>
</feature>
<dbReference type="InterPro" id="IPR028053">
    <property type="entry name" value="Membr_insert_YidC_N"/>
</dbReference>
<keyword evidence="8 13" id="KW-1133">Transmembrane helix</keyword>
<comment type="subunit">
    <text evidence="13">Interacts with the Sec translocase complex via SecD. Specifically interacts with transmembrane segments of nascent integral membrane proteins during membrane integration.</text>
</comment>
<evidence type="ECO:0000256" key="9">
    <source>
        <dbReference type="ARBA" id="ARBA00023136"/>
    </source>
</evidence>
<keyword evidence="5 13" id="KW-1003">Cell membrane</keyword>
<accession>A0A506UQ65</accession>
<dbReference type="CDD" id="cd20070">
    <property type="entry name" value="5TM_YidC_Alb3"/>
    <property type="match status" value="1"/>
</dbReference>
<dbReference type="PANTHER" id="PTHR12428:SF65">
    <property type="entry name" value="CYTOCHROME C OXIDASE ASSEMBLY PROTEIN COX18, MITOCHONDRIAL"/>
    <property type="match status" value="1"/>
</dbReference>
<comment type="caution">
    <text evidence="17">The sequence shown here is derived from an EMBL/GenBank/DDBJ whole genome shotgun (WGS) entry which is preliminary data.</text>
</comment>
<proteinExistence type="inferred from homology"/>
<dbReference type="Proteomes" id="UP000315037">
    <property type="component" value="Unassembled WGS sequence"/>
</dbReference>
<evidence type="ECO:0000256" key="1">
    <source>
        <dbReference type="ARBA" id="ARBA00004429"/>
    </source>
</evidence>
<dbReference type="GO" id="GO:0051205">
    <property type="term" value="P:protein insertion into membrane"/>
    <property type="evidence" value="ECO:0007669"/>
    <property type="project" value="TreeGrafter"/>
</dbReference>
<dbReference type="Pfam" id="PF02096">
    <property type="entry name" value="60KD_IMP"/>
    <property type="match status" value="1"/>
</dbReference>
<feature type="compositionally biased region" description="Low complexity" evidence="14">
    <location>
        <begin position="32"/>
        <end position="52"/>
    </location>
</feature>
<dbReference type="PRINTS" id="PR01900">
    <property type="entry name" value="YIDCPROTEIN"/>
</dbReference>
<feature type="transmembrane region" description="Helical" evidence="13">
    <location>
        <begin position="506"/>
        <end position="524"/>
    </location>
</feature>
<feature type="compositionally biased region" description="Low complexity" evidence="14">
    <location>
        <begin position="61"/>
        <end position="70"/>
    </location>
</feature>
<dbReference type="PANTHER" id="PTHR12428">
    <property type="entry name" value="OXA1"/>
    <property type="match status" value="1"/>
</dbReference>
<evidence type="ECO:0000256" key="4">
    <source>
        <dbReference type="ARBA" id="ARBA00022448"/>
    </source>
</evidence>
<evidence type="ECO:0000259" key="16">
    <source>
        <dbReference type="Pfam" id="PF14849"/>
    </source>
</evidence>
<evidence type="ECO:0000256" key="7">
    <source>
        <dbReference type="ARBA" id="ARBA00022927"/>
    </source>
</evidence>
<name>A0A506UQ65_9PROT</name>
<reference evidence="17 18" key="1">
    <citation type="submission" date="2019-03" db="EMBL/GenBank/DDBJ databases">
        <title>The complete genome sequence of Neokomagataea sp. Jb2 NBRC113641.</title>
        <authorList>
            <person name="Chua K.-O."/>
            <person name="Chan K.-G."/>
            <person name="See-Too W.-S."/>
        </authorList>
    </citation>
    <scope>NUCLEOTIDE SEQUENCE [LARGE SCALE GENOMIC DNA]</scope>
    <source>
        <strain evidence="17 18">Jb2</strain>
    </source>
</reference>
<feature type="region of interest" description="Disordered" evidence="14">
    <location>
        <begin position="32"/>
        <end position="76"/>
    </location>
</feature>
<evidence type="ECO:0000313" key="18">
    <source>
        <dbReference type="Proteomes" id="UP000315037"/>
    </source>
</evidence>
<keyword evidence="10 13" id="KW-0143">Chaperone</keyword>
<dbReference type="Gene3D" id="2.70.98.90">
    <property type="match status" value="1"/>
</dbReference>
<dbReference type="NCBIfam" id="NF002353">
    <property type="entry name" value="PRK01318.1-4"/>
    <property type="match status" value="1"/>
</dbReference>
<dbReference type="HAMAP" id="MF_01810">
    <property type="entry name" value="YidC_type1"/>
    <property type="match status" value="1"/>
</dbReference>
<evidence type="ECO:0000256" key="3">
    <source>
        <dbReference type="ARBA" id="ARBA00015325"/>
    </source>
</evidence>
<protein>
    <recommendedName>
        <fullName evidence="3 13">Membrane protein insertase YidC</fullName>
    </recommendedName>
    <alternativeName>
        <fullName evidence="12 13">Foldase YidC</fullName>
    </alternativeName>
    <alternativeName>
        <fullName evidence="11 13">Membrane integrase YidC</fullName>
    </alternativeName>
    <alternativeName>
        <fullName evidence="13">Membrane protein YidC</fullName>
    </alternativeName>
</protein>
<evidence type="ECO:0000256" key="6">
    <source>
        <dbReference type="ARBA" id="ARBA00022692"/>
    </source>
</evidence>
<dbReference type="GO" id="GO:0005886">
    <property type="term" value="C:plasma membrane"/>
    <property type="evidence" value="ECO:0007669"/>
    <property type="project" value="UniProtKB-SubCell"/>
</dbReference>
<dbReference type="InterPro" id="IPR019998">
    <property type="entry name" value="Membr_insert_YidC"/>
</dbReference>
<keyword evidence="9 13" id="KW-0472">Membrane</keyword>
<keyword evidence="6 13" id="KW-0812">Transmembrane</keyword>
<dbReference type="CDD" id="cd19961">
    <property type="entry name" value="EcYidC-like_peri"/>
    <property type="match status" value="1"/>
</dbReference>
<evidence type="ECO:0000313" key="17">
    <source>
        <dbReference type="EMBL" id="TPW35449.1"/>
    </source>
</evidence>
<evidence type="ECO:0000256" key="10">
    <source>
        <dbReference type="ARBA" id="ARBA00023186"/>
    </source>
</evidence>
<organism evidence="17 18">
    <name type="scientific">Oecophyllibacter saccharovorans</name>
    <dbReference type="NCBI Taxonomy" id="2558360"/>
    <lineage>
        <taxon>Bacteria</taxon>
        <taxon>Pseudomonadati</taxon>
        <taxon>Pseudomonadota</taxon>
        <taxon>Alphaproteobacteria</taxon>
        <taxon>Acetobacterales</taxon>
        <taxon>Acetobacteraceae</taxon>
        <taxon>Oecophyllibacter</taxon>
    </lineage>
</organism>
<dbReference type="InterPro" id="IPR047196">
    <property type="entry name" value="YidC_ALB_C"/>
</dbReference>
<gene>
    <name evidence="13 17" type="primary">yidC</name>
    <name evidence="17" type="ORF">E3202_00175</name>
</gene>
<feature type="domain" description="Membrane insertase YidC/Oxa/ALB C-terminal" evidence="15">
    <location>
        <begin position="378"/>
        <end position="578"/>
    </location>
</feature>
<evidence type="ECO:0000256" key="13">
    <source>
        <dbReference type="HAMAP-Rule" id="MF_01810"/>
    </source>
</evidence>
<evidence type="ECO:0000256" key="2">
    <source>
        <dbReference type="ARBA" id="ARBA00010527"/>
    </source>
</evidence>
<dbReference type="EMBL" id="SORZ01000001">
    <property type="protein sequence ID" value="TPW35449.1"/>
    <property type="molecule type" value="Genomic_DNA"/>
</dbReference>
<keyword evidence="7 13" id="KW-0653">Protein transport</keyword>
<evidence type="ECO:0000256" key="8">
    <source>
        <dbReference type="ARBA" id="ARBA00022989"/>
    </source>
</evidence>
<dbReference type="PRINTS" id="PR00701">
    <property type="entry name" value="60KDINNERMP"/>
</dbReference>
<comment type="subcellular location">
    <subcellularLocation>
        <location evidence="1">Cell inner membrane</location>
        <topology evidence="1">Multi-pass membrane protein</topology>
    </subcellularLocation>
    <subcellularLocation>
        <location evidence="13">Cell membrane</location>
        <topology evidence="13">Multi-pass membrane protein</topology>
    </subcellularLocation>
</comment>
<keyword evidence="18" id="KW-1185">Reference proteome</keyword>
<evidence type="ECO:0000259" key="15">
    <source>
        <dbReference type="Pfam" id="PF02096"/>
    </source>
</evidence>
<dbReference type="Pfam" id="PF14849">
    <property type="entry name" value="YidC_periplas"/>
    <property type="match status" value="1"/>
</dbReference>
<dbReference type="NCBIfam" id="TIGR03592">
    <property type="entry name" value="yidC_oxa1_cterm"/>
    <property type="match status" value="1"/>
</dbReference>
<sequence>MDSSKRIILAIVLSGLVLLGFNYLAPRPHHAPAPLSASHSPAAGAQPSAGSQTVSGEEPGSAQVAASEAAKAVKVEEEDQADHRLAILGHDVRGSFNLRGARLDDLLLTRYRETVAKDSPLVHLLNPIGTPHPTYVVLGWQNGSDSSTKLPDVHSLWISDSPELTPQHPATLRWENGAGVTFLIHLALDDHYMFTVRQEVENHSGQAVSVRPTQLIRRDYLPSDTGSMTAYEGPIAVMNGHLEDMGYKKVRTRAEDNPDHLAWSATSKGGWVGLTDKYWLTAIGARPDDVVTGAYGYESPAYLISLRDHDAQRVEPGASLGQESYLFAGAKVPSLLAHYQKALELPSFDKAIDYGYLSFLTRPILALLDWLYHWIGNFGIALLILTLIIKLILSPLAYKAAVSAARMRLLAPKIKELREKGGEDPMALNRKIMALYREEKVNPAGGCLPILIQAPIFFCLYKMLNISIDERHAPFFGWINDLSVPDPTNLFNLFGLLPFDPTHLSSFLHVSAWALALGATFWLLQRQTMVSMDPAQARMMQFMPLVYVFIMSGFPAGLMIYYTWNNILTWLQQTLIERHTKLPVPVSGGAPVKGDGSAGKKAARKKKDPSSQGGD</sequence>
<dbReference type="InterPro" id="IPR001708">
    <property type="entry name" value="YidC/ALB3/OXA1/COX18"/>
</dbReference>
<evidence type="ECO:0000256" key="14">
    <source>
        <dbReference type="SAM" id="MobiDB-lite"/>
    </source>
</evidence>
<comment type="function">
    <text evidence="13">Required for the insertion and/or proper folding and/or complex formation of integral membrane proteins into the membrane. Involved in integration of membrane proteins that insert both dependently and independently of the Sec translocase complex, as well as at least some lipoproteins. Aids folding of multispanning membrane proteins.</text>
</comment>
<dbReference type="NCBIfam" id="TIGR03593">
    <property type="entry name" value="yidC_nterm"/>
    <property type="match status" value="1"/>
</dbReference>
<feature type="transmembrane region" description="Helical" evidence="13">
    <location>
        <begin position="545"/>
        <end position="564"/>
    </location>
</feature>
<dbReference type="RefSeq" id="WP_165599972.1">
    <property type="nucleotide sequence ID" value="NZ_SORZ01000001.1"/>
</dbReference>
<dbReference type="InterPro" id="IPR028055">
    <property type="entry name" value="YidC/Oxa/ALB_C"/>
</dbReference>
<comment type="similarity">
    <text evidence="2 13">Belongs to the OXA1/ALB3/YidC family. Type 1 subfamily.</text>
</comment>